<organism evidence="2 3">
    <name type="scientific">Didymosphaeria variabile</name>
    <dbReference type="NCBI Taxonomy" id="1932322"/>
    <lineage>
        <taxon>Eukaryota</taxon>
        <taxon>Fungi</taxon>
        <taxon>Dikarya</taxon>
        <taxon>Ascomycota</taxon>
        <taxon>Pezizomycotina</taxon>
        <taxon>Dothideomycetes</taxon>
        <taxon>Pleosporomycetidae</taxon>
        <taxon>Pleosporales</taxon>
        <taxon>Massarineae</taxon>
        <taxon>Didymosphaeriaceae</taxon>
        <taxon>Didymosphaeria</taxon>
    </lineage>
</organism>
<protein>
    <submittedName>
        <fullName evidence="2">Uncharacterized protein</fullName>
    </submittedName>
</protein>
<keyword evidence="3" id="KW-1185">Reference proteome</keyword>
<feature type="region of interest" description="Disordered" evidence="1">
    <location>
        <begin position="200"/>
        <end position="257"/>
    </location>
</feature>
<dbReference type="GeneID" id="80915629"/>
<evidence type="ECO:0000313" key="3">
    <source>
        <dbReference type="Proteomes" id="UP001140513"/>
    </source>
</evidence>
<dbReference type="AlphaFoldDB" id="A0A9W8X8H3"/>
<dbReference type="RefSeq" id="XP_056064811.1">
    <property type="nucleotide sequence ID" value="XM_056220824.1"/>
</dbReference>
<proteinExistence type="predicted"/>
<evidence type="ECO:0000256" key="1">
    <source>
        <dbReference type="SAM" id="MobiDB-lite"/>
    </source>
</evidence>
<dbReference type="OrthoDB" id="3737134at2759"/>
<evidence type="ECO:0000313" key="2">
    <source>
        <dbReference type="EMBL" id="KAJ4344359.1"/>
    </source>
</evidence>
<dbReference type="EMBL" id="JAPEUX010000010">
    <property type="protein sequence ID" value="KAJ4344359.1"/>
    <property type="molecule type" value="Genomic_DNA"/>
</dbReference>
<sequence length="484" mass="53305">MSRYDFLFRKGGIPALASCVSNTTQASCAGSLIVRVNECSKQATIELEFGLPVHGFETDQRITFVYDGNNFASGAIPVKGIHVSPENVEQITQISRSPTEHKPRSMQLTLTEPCVVLSPSGSISPKQGHELRFQQVATLARATKLDIVFDFLWLHRDKDAQFRYLIANASLTGFAHKNADTVEHDWTIFGVDEAVLPEVPPPYDFTSQKRSRHSSPGSPQTSPKRPLLDFPPGSPTEKATTAAASLSPRFPPSSPSAPAFDAFQSAIENAVENAVAKIVPDAIQRMLPDALAKMIPNAIEQMLPDALENTLTRMVNKSVAAASAAPGRTTQGLSDPTSPLYAMIRQHLDARLDELANDITIETQEHAQDLRDTAKVELEERLDDHRLEITELQAEGIADFQLACATELEAFKEQTLEMKEDFEQGTAEAYTTAKERLDELVSDRRVDLKERLMVEAGRRLYTEKPAVESEPTRRASSVPLGVGW</sequence>
<dbReference type="Proteomes" id="UP001140513">
    <property type="component" value="Unassembled WGS sequence"/>
</dbReference>
<feature type="compositionally biased region" description="Polar residues" evidence="1">
    <location>
        <begin position="214"/>
        <end position="223"/>
    </location>
</feature>
<name>A0A9W8X8H3_9PLEO</name>
<accession>A0A9W8X8H3</accession>
<feature type="region of interest" description="Disordered" evidence="1">
    <location>
        <begin position="465"/>
        <end position="484"/>
    </location>
</feature>
<gene>
    <name evidence="2" type="ORF">N0V89_012099</name>
</gene>
<comment type="caution">
    <text evidence="2">The sequence shown here is derived from an EMBL/GenBank/DDBJ whole genome shotgun (WGS) entry which is preliminary data.</text>
</comment>
<reference evidence="2" key="1">
    <citation type="submission" date="2022-10" db="EMBL/GenBank/DDBJ databases">
        <title>Tapping the CABI collections for fungal endophytes: first genome assemblies for Collariella, Neodidymelliopsis, Ascochyta clinopodiicola, Didymella pomorum, Didymosphaeria variabile, Neocosmospora piperis and Neocucurbitaria cava.</title>
        <authorList>
            <person name="Hill R."/>
        </authorList>
    </citation>
    <scope>NUCLEOTIDE SEQUENCE</scope>
    <source>
        <strain evidence="2">IMI 356815</strain>
    </source>
</reference>